<dbReference type="InterPro" id="IPR000210">
    <property type="entry name" value="BTB/POZ_dom"/>
</dbReference>
<dbReference type="EMBL" id="QKWP01000269">
    <property type="protein sequence ID" value="RIB23292.1"/>
    <property type="molecule type" value="Genomic_DNA"/>
</dbReference>
<organism evidence="2 3">
    <name type="scientific">Gigaspora rosea</name>
    <dbReference type="NCBI Taxonomy" id="44941"/>
    <lineage>
        <taxon>Eukaryota</taxon>
        <taxon>Fungi</taxon>
        <taxon>Fungi incertae sedis</taxon>
        <taxon>Mucoromycota</taxon>
        <taxon>Glomeromycotina</taxon>
        <taxon>Glomeromycetes</taxon>
        <taxon>Diversisporales</taxon>
        <taxon>Gigasporaceae</taxon>
        <taxon>Gigaspora</taxon>
    </lineage>
</organism>
<name>A0A397VMV9_9GLOM</name>
<dbReference type="Gene3D" id="3.30.710.10">
    <property type="entry name" value="Potassium Channel Kv1.1, Chain A"/>
    <property type="match status" value="1"/>
</dbReference>
<dbReference type="PANTHER" id="PTHR46306:SF1">
    <property type="entry name" value="BTB_POZ DOMAIN-CONTAINING PROTEIN 9"/>
    <property type="match status" value="1"/>
</dbReference>
<dbReference type="OrthoDB" id="19132at2759"/>
<dbReference type="GO" id="GO:0005737">
    <property type="term" value="C:cytoplasm"/>
    <property type="evidence" value="ECO:0007669"/>
    <property type="project" value="TreeGrafter"/>
</dbReference>
<dbReference type="SUPFAM" id="SSF54695">
    <property type="entry name" value="POZ domain"/>
    <property type="match status" value="1"/>
</dbReference>
<dbReference type="Proteomes" id="UP000266673">
    <property type="component" value="Unassembled WGS sequence"/>
</dbReference>
<dbReference type="Pfam" id="PF00651">
    <property type="entry name" value="BTB"/>
    <property type="match status" value="1"/>
</dbReference>
<accession>A0A397VMV9</accession>
<evidence type="ECO:0000259" key="1">
    <source>
        <dbReference type="PROSITE" id="PS50097"/>
    </source>
</evidence>
<protein>
    <recommendedName>
        <fullName evidence="1">BTB domain-containing protein</fullName>
    </recommendedName>
</protein>
<feature type="domain" description="BTB" evidence="1">
    <location>
        <begin position="24"/>
        <end position="96"/>
    </location>
</feature>
<dbReference type="InterPro" id="IPR052407">
    <property type="entry name" value="BTB_POZ_domain_cont_9"/>
</dbReference>
<dbReference type="PANTHER" id="PTHR46306">
    <property type="entry name" value="BTB/POZ DOMAIN-CONTAINING PROTEIN 9"/>
    <property type="match status" value="1"/>
</dbReference>
<dbReference type="SMART" id="SM00225">
    <property type="entry name" value="BTB"/>
    <property type="match status" value="1"/>
</dbReference>
<dbReference type="InterPro" id="IPR011333">
    <property type="entry name" value="SKP1/BTB/POZ_sf"/>
</dbReference>
<sequence length="169" mass="20016">MIIKNHLERLSTDYLELLDDDEDFNVIIKAGESPNTSIFRAHSNVLRCRSLYFRDKLANTDKDANDIKTINLNHVSIQQFETIIKYIYGGVVVLENQDASSIYELMFIALEFFLEGLSKHIEIHLIETKANWLRLHFTRIYQKCFQNNQFQNLQKWCNDFLKKIFGKTY</sequence>
<comment type="caution">
    <text evidence="2">The sequence shown here is derived from an EMBL/GenBank/DDBJ whole genome shotgun (WGS) entry which is preliminary data.</text>
</comment>
<evidence type="ECO:0000313" key="2">
    <source>
        <dbReference type="EMBL" id="RIB23292.1"/>
    </source>
</evidence>
<reference evidence="2 3" key="1">
    <citation type="submission" date="2018-06" db="EMBL/GenBank/DDBJ databases">
        <title>Comparative genomics reveals the genomic features of Rhizophagus irregularis, R. cerebriforme, R. diaphanum and Gigaspora rosea, and their symbiotic lifestyle signature.</title>
        <authorList>
            <person name="Morin E."/>
            <person name="San Clemente H."/>
            <person name="Chen E.C.H."/>
            <person name="De La Providencia I."/>
            <person name="Hainaut M."/>
            <person name="Kuo A."/>
            <person name="Kohler A."/>
            <person name="Murat C."/>
            <person name="Tang N."/>
            <person name="Roy S."/>
            <person name="Loubradou J."/>
            <person name="Henrissat B."/>
            <person name="Grigoriev I.V."/>
            <person name="Corradi N."/>
            <person name="Roux C."/>
            <person name="Martin F.M."/>
        </authorList>
    </citation>
    <scope>NUCLEOTIDE SEQUENCE [LARGE SCALE GENOMIC DNA]</scope>
    <source>
        <strain evidence="2 3">DAOM 194757</strain>
    </source>
</reference>
<proteinExistence type="predicted"/>
<dbReference type="PROSITE" id="PS50097">
    <property type="entry name" value="BTB"/>
    <property type="match status" value="1"/>
</dbReference>
<dbReference type="AlphaFoldDB" id="A0A397VMV9"/>
<keyword evidence="3" id="KW-1185">Reference proteome</keyword>
<evidence type="ECO:0000313" key="3">
    <source>
        <dbReference type="Proteomes" id="UP000266673"/>
    </source>
</evidence>
<gene>
    <name evidence="2" type="ORF">C2G38_877132</name>
</gene>
<dbReference type="CDD" id="cd18186">
    <property type="entry name" value="BTB_POZ_ZBTB_KLHL-like"/>
    <property type="match status" value="1"/>
</dbReference>